<feature type="domain" description="ORC1/DEAH AAA+ ATPase" evidence="2">
    <location>
        <begin position="134"/>
        <end position="264"/>
    </location>
</feature>
<dbReference type="GO" id="GO:0016887">
    <property type="term" value="F:ATP hydrolysis activity"/>
    <property type="evidence" value="ECO:0007669"/>
    <property type="project" value="InterPro"/>
</dbReference>
<feature type="region of interest" description="Disordered" evidence="1">
    <location>
        <begin position="1"/>
        <end position="20"/>
    </location>
</feature>
<name>C7CHG6_METED</name>
<gene>
    <name evidence="3" type="ORF">METD_I1653</name>
</gene>
<evidence type="ECO:0000259" key="2">
    <source>
        <dbReference type="Pfam" id="PF13401"/>
    </source>
</evidence>
<dbReference type="Proteomes" id="UP000008070">
    <property type="component" value="Chromosome"/>
</dbReference>
<dbReference type="HOGENOM" id="CLU_642221_0_0_5"/>
<protein>
    <recommendedName>
        <fullName evidence="2">ORC1/DEAH AAA+ ATPase domain-containing protein</fullName>
    </recommendedName>
</protein>
<feature type="region of interest" description="Disordered" evidence="1">
    <location>
        <begin position="380"/>
        <end position="427"/>
    </location>
</feature>
<evidence type="ECO:0000313" key="4">
    <source>
        <dbReference type="Proteomes" id="UP000008070"/>
    </source>
</evidence>
<organism evidence="3 4">
    <name type="scientific">Methylorubrum extorquens (strain DSM 6343 / CIP 106787 / DM4)</name>
    <name type="common">Methylobacterium extorquens</name>
    <dbReference type="NCBI Taxonomy" id="661410"/>
    <lineage>
        <taxon>Bacteria</taxon>
        <taxon>Pseudomonadati</taxon>
        <taxon>Pseudomonadota</taxon>
        <taxon>Alphaproteobacteria</taxon>
        <taxon>Hyphomicrobiales</taxon>
        <taxon>Methylobacteriaceae</taxon>
        <taxon>Methylorubrum</taxon>
    </lineage>
</organism>
<evidence type="ECO:0000313" key="3">
    <source>
        <dbReference type="EMBL" id="CAX23250.1"/>
    </source>
</evidence>
<proteinExistence type="predicted"/>
<evidence type="ECO:0000256" key="1">
    <source>
        <dbReference type="SAM" id="MobiDB-lite"/>
    </source>
</evidence>
<dbReference type="InterPro" id="IPR027417">
    <property type="entry name" value="P-loop_NTPase"/>
</dbReference>
<accession>C7CHG6</accession>
<dbReference type="InterPro" id="IPR049945">
    <property type="entry name" value="AAA_22"/>
</dbReference>
<dbReference type="SUPFAM" id="SSF52540">
    <property type="entry name" value="P-loop containing nucleoside triphosphate hydrolases"/>
    <property type="match status" value="1"/>
</dbReference>
<feature type="compositionally biased region" description="Basic residues" evidence="1">
    <location>
        <begin position="407"/>
        <end position="419"/>
    </location>
</feature>
<dbReference type="Gene3D" id="3.40.50.300">
    <property type="entry name" value="P-loop containing nucleotide triphosphate hydrolases"/>
    <property type="match status" value="1"/>
</dbReference>
<reference evidence="4" key="1">
    <citation type="journal article" date="2009" name="PLoS ONE">
        <title>Methylobacterium genome sequences: a reference blueprint to investigate microbial metabolism of C1 compounds from natural and industrial sources.</title>
        <authorList>
            <person name="Vuilleumier S."/>
            <person name="Chistoserdova L."/>
            <person name="Lee M.-C."/>
            <person name="Bringel F."/>
            <person name="Lajus A."/>
            <person name="Zhou Y."/>
            <person name="Gourion B."/>
            <person name="Barbe V."/>
            <person name="Chang J."/>
            <person name="Cruveiller S."/>
            <person name="Dossat C."/>
            <person name="Gillett W."/>
            <person name="Gruffaz C."/>
            <person name="Haugen E."/>
            <person name="Hourcade E."/>
            <person name="Levy R."/>
            <person name="Mangenot S."/>
            <person name="Muller E."/>
            <person name="Nadalig T."/>
            <person name="Pagni M."/>
            <person name="Penny C."/>
            <person name="Peyraud R."/>
            <person name="Robinson D.G."/>
            <person name="Roche D."/>
            <person name="Rouy Z."/>
            <person name="Saenampechek C."/>
            <person name="Salvignol G."/>
            <person name="Vallenet D."/>
            <person name="Wu Z."/>
            <person name="Marx C.J."/>
            <person name="Vorholt J.A."/>
            <person name="Olson M.V."/>
            <person name="Kaul R."/>
            <person name="Weissenbach J."/>
            <person name="Medigue C."/>
            <person name="Lidstrom M.E."/>
        </authorList>
    </citation>
    <scope>NUCLEOTIDE SEQUENCE [LARGE SCALE GENOMIC DNA]</scope>
    <source>
        <strain evidence="4">DSM 6343 / CIP 106787 / DM4</strain>
    </source>
</reference>
<dbReference type="EMBL" id="FP103042">
    <property type="protein sequence ID" value="CAX23250.1"/>
    <property type="molecule type" value="Genomic_DNA"/>
</dbReference>
<dbReference type="KEGG" id="mdi:METDI1653"/>
<sequence length="427" mass="47612">MQPSPPGRTGGSPPGNWRSSMSTEIDILADNPSAPMSPALRRDLMSGVRRQFLTTSSFEHLSMQFDRMLELLDPAIDGIDGPLSDATDGGGATECTGRLAADLDEQPVNEVDDLGGQLIDDVDDMDDDALMPEGRILVLTGESGAGKTRALKRLFRKRHDKLGGRLLSITAPSPCTLMQLGRTLLPQLGYPIQRDRKEHLIWEEVRRRLETEDKRVLHIDEMQHVTQTANIDQQKRILNTIKSLVQRRRDPMILVLSGTCDLADFLRTDRQVMRRCRFVEFGRLTLPESTDPIAETIENLVAFTPLTIEPKVADELAGRLVHAANYALGIAIELTCEAIEEALRFGDTHLLPDHFATAFWLRTGCRNTMNPFRVQHWTDTDPTQVLDRPRTDVDPQKLAPKPNTAPKPRKAAKPKRGRGGRTAEGSK</sequence>
<dbReference type="Pfam" id="PF13401">
    <property type="entry name" value="AAA_22"/>
    <property type="match status" value="1"/>
</dbReference>
<dbReference type="AlphaFoldDB" id="C7CHG6"/>